<keyword evidence="11" id="KW-0238">DNA-binding</keyword>
<dbReference type="InterPro" id="IPR000330">
    <property type="entry name" value="SNF2_N"/>
</dbReference>
<evidence type="ECO:0000256" key="1">
    <source>
        <dbReference type="ARBA" id="ARBA00004123"/>
    </source>
</evidence>
<accession>A0A1E3P813</accession>
<evidence type="ECO:0000256" key="11">
    <source>
        <dbReference type="ARBA" id="ARBA00023125"/>
    </source>
</evidence>
<feature type="region of interest" description="Disordered" evidence="19">
    <location>
        <begin position="166"/>
        <end position="199"/>
    </location>
</feature>
<feature type="compositionally biased region" description="Acidic residues" evidence="19">
    <location>
        <begin position="287"/>
        <end position="302"/>
    </location>
</feature>
<dbReference type="CDD" id="cd18003">
    <property type="entry name" value="DEXQc_SRCAP"/>
    <property type="match status" value="1"/>
</dbReference>
<evidence type="ECO:0000259" key="20">
    <source>
        <dbReference type="PROSITE" id="PS51192"/>
    </source>
</evidence>
<keyword evidence="24" id="KW-1185">Reference proteome</keyword>
<feature type="domain" description="Helicase C-terminal" evidence="21">
    <location>
        <begin position="1311"/>
        <end position="1461"/>
    </location>
</feature>
<feature type="region of interest" description="Disordered" evidence="19">
    <location>
        <begin position="1507"/>
        <end position="1550"/>
    </location>
</feature>
<keyword evidence="5" id="KW-0547">Nucleotide-binding</keyword>
<keyword evidence="6" id="KW-0378">Hydrolase</keyword>
<evidence type="ECO:0000259" key="21">
    <source>
        <dbReference type="PROSITE" id="PS51194"/>
    </source>
</evidence>
<dbReference type="InterPro" id="IPR050520">
    <property type="entry name" value="INO80/SWR1_helicase"/>
</dbReference>
<feature type="compositionally biased region" description="Acidic residues" evidence="19">
    <location>
        <begin position="542"/>
        <end position="552"/>
    </location>
</feature>
<feature type="region of interest" description="Disordered" evidence="19">
    <location>
        <begin position="592"/>
        <end position="765"/>
    </location>
</feature>
<dbReference type="GO" id="GO:0000725">
    <property type="term" value="P:recombinational repair"/>
    <property type="evidence" value="ECO:0007669"/>
    <property type="project" value="EnsemblFungi"/>
</dbReference>
<evidence type="ECO:0000256" key="8">
    <source>
        <dbReference type="ARBA" id="ARBA00022840"/>
    </source>
</evidence>
<dbReference type="PANTHER" id="PTHR45685:SF1">
    <property type="entry name" value="HELICASE SRCAP"/>
    <property type="match status" value="1"/>
</dbReference>
<dbReference type="PROSITE" id="PS51204">
    <property type="entry name" value="HSA"/>
    <property type="match status" value="1"/>
</dbReference>
<dbReference type="Gene3D" id="1.20.120.850">
    <property type="entry name" value="SWI2/SNF2 ATPases, N-terminal domain"/>
    <property type="match status" value="1"/>
</dbReference>
<evidence type="ECO:0000256" key="17">
    <source>
        <dbReference type="ARBA" id="ARBA00047995"/>
    </source>
</evidence>
<evidence type="ECO:0000259" key="22">
    <source>
        <dbReference type="PROSITE" id="PS51204"/>
    </source>
</evidence>
<evidence type="ECO:0000313" key="24">
    <source>
        <dbReference type="Proteomes" id="UP000094112"/>
    </source>
</evidence>
<feature type="compositionally biased region" description="Basic and acidic residues" evidence="19">
    <location>
        <begin position="744"/>
        <end position="757"/>
    </location>
</feature>
<feature type="compositionally biased region" description="Basic residues" evidence="19">
    <location>
        <begin position="179"/>
        <end position="188"/>
    </location>
</feature>
<dbReference type="GO" id="GO:0042393">
    <property type="term" value="F:histone binding"/>
    <property type="evidence" value="ECO:0007669"/>
    <property type="project" value="TreeGrafter"/>
</dbReference>
<evidence type="ECO:0000256" key="16">
    <source>
        <dbReference type="ARBA" id="ARBA00040599"/>
    </source>
</evidence>
<feature type="compositionally biased region" description="Polar residues" evidence="19">
    <location>
        <begin position="53"/>
        <end position="62"/>
    </location>
</feature>
<evidence type="ECO:0000256" key="7">
    <source>
        <dbReference type="ARBA" id="ARBA00022806"/>
    </source>
</evidence>
<evidence type="ECO:0000256" key="18">
    <source>
        <dbReference type="ARBA" id="ARBA00074297"/>
    </source>
</evidence>
<proteinExistence type="inferred from homology"/>
<dbReference type="FunFam" id="3.40.50.300:FF:000655">
    <property type="entry name" value="Protein PHOTOPERIOD-INDEPENDENT EARLY FLOWERING 1"/>
    <property type="match status" value="1"/>
</dbReference>
<dbReference type="GO" id="GO:0016887">
    <property type="term" value="F:ATP hydrolysis activity"/>
    <property type="evidence" value="ECO:0007669"/>
    <property type="project" value="EnsemblFungi"/>
</dbReference>
<dbReference type="PROSITE" id="PS51194">
    <property type="entry name" value="HELICASE_CTER"/>
    <property type="match status" value="1"/>
</dbReference>
<dbReference type="InterPro" id="IPR014012">
    <property type="entry name" value="HSA_dom"/>
</dbReference>
<dbReference type="GO" id="GO:0045815">
    <property type="term" value="P:transcription initiation-coupled chromatin remodeling"/>
    <property type="evidence" value="ECO:0007669"/>
    <property type="project" value="EnsemblFungi"/>
</dbReference>
<comment type="similarity">
    <text evidence="2">Belongs to the SNF2/RAD54 helicase family. SWR1 subfamily.</text>
</comment>
<feature type="compositionally biased region" description="Acidic residues" evidence="19">
    <location>
        <begin position="594"/>
        <end position="625"/>
    </location>
</feature>
<feature type="domain" description="Helicase ATP-binding" evidence="20">
    <location>
        <begin position="786"/>
        <end position="951"/>
    </location>
</feature>
<dbReference type="InterPro" id="IPR038718">
    <property type="entry name" value="SNF2-like_sf"/>
</dbReference>
<dbReference type="GO" id="GO:0003678">
    <property type="term" value="F:DNA helicase activity"/>
    <property type="evidence" value="ECO:0007669"/>
    <property type="project" value="UniProtKB-EC"/>
</dbReference>
<comment type="catalytic activity">
    <reaction evidence="17">
        <text>ATP + H2O = ADP + phosphate + H(+)</text>
        <dbReference type="Rhea" id="RHEA:13065"/>
        <dbReference type="ChEBI" id="CHEBI:15377"/>
        <dbReference type="ChEBI" id="CHEBI:15378"/>
        <dbReference type="ChEBI" id="CHEBI:30616"/>
        <dbReference type="ChEBI" id="CHEBI:43474"/>
        <dbReference type="ChEBI" id="CHEBI:456216"/>
        <dbReference type="EC" id="3.6.4.12"/>
    </reaction>
</comment>
<dbReference type="GO" id="GO:0000812">
    <property type="term" value="C:Swr1 complex"/>
    <property type="evidence" value="ECO:0007669"/>
    <property type="project" value="EnsemblFungi"/>
</dbReference>
<name>A0A1E3P813_WICAA</name>
<feature type="region of interest" description="Disordered" evidence="19">
    <location>
        <begin position="236"/>
        <end position="324"/>
    </location>
</feature>
<evidence type="ECO:0000256" key="19">
    <source>
        <dbReference type="SAM" id="MobiDB-lite"/>
    </source>
</evidence>
<keyword evidence="10" id="KW-0805">Transcription regulation</keyword>
<evidence type="ECO:0000256" key="3">
    <source>
        <dbReference type="ARBA" id="ARBA00011826"/>
    </source>
</evidence>
<dbReference type="GO" id="GO:0005524">
    <property type="term" value="F:ATP binding"/>
    <property type="evidence" value="ECO:0007669"/>
    <property type="project" value="UniProtKB-KW"/>
</dbReference>
<evidence type="ECO:0000256" key="14">
    <source>
        <dbReference type="ARBA" id="ARBA00023242"/>
    </source>
</evidence>
<dbReference type="PROSITE" id="PS51192">
    <property type="entry name" value="HELICASE_ATP_BIND_1"/>
    <property type="match status" value="1"/>
</dbReference>
<reference evidence="23 24" key="1">
    <citation type="journal article" date="2016" name="Proc. Natl. Acad. Sci. U.S.A.">
        <title>Comparative genomics of biotechnologically important yeasts.</title>
        <authorList>
            <person name="Riley R."/>
            <person name="Haridas S."/>
            <person name="Wolfe K.H."/>
            <person name="Lopes M.R."/>
            <person name="Hittinger C.T."/>
            <person name="Goeker M."/>
            <person name="Salamov A.A."/>
            <person name="Wisecaver J.H."/>
            <person name="Long T.M."/>
            <person name="Calvey C.H."/>
            <person name="Aerts A.L."/>
            <person name="Barry K.W."/>
            <person name="Choi C."/>
            <person name="Clum A."/>
            <person name="Coughlan A.Y."/>
            <person name="Deshpande S."/>
            <person name="Douglass A.P."/>
            <person name="Hanson S.J."/>
            <person name="Klenk H.-P."/>
            <person name="LaButti K.M."/>
            <person name="Lapidus A."/>
            <person name="Lindquist E.A."/>
            <person name="Lipzen A.M."/>
            <person name="Meier-Kolthoff J.P."/>
            <person name="Ohm R.A."/>
            <person name="Otillar R.P."/>
            <person name="Pangilinan J.L."/>
            <person name="Peng Y."/>
            <person name="Rokas A."/>
            <person name="Rosa C.A."/>
            <person name="Scheuner C."/>
            <person name="Sibirny A.A."/>
            <person name="Slot J.C."/>
            <person name="Stielow J.B."/>
            <person name="Sun H."/>
            <person name="Kurtzman C.P."/>
            <person name="Blackwell M."/>
            <person name="Grigoriev I.V."/>
            <person name="Jeffries T.W."/>
        </authorList>
    </citation>
    <scope>NUCLEOTIDE SEQUENCE [LARGE SCALE GENOMIC DNA]</scope>
    <source>
        <strain evidence="24">ATCC 58044 / CBS 1984 / NCYC 433 / NRRL Y-366-8</strain>
    </source>
</reference>
<dbReference type="SUPFAM" id="SSF52540">
    <property type="entry name" value="P-loop containing nucleoside triphosphate hydrolases"/>
    <property type="match status" value="2"/>
</dbReference>
<dbReference type="InterPro" id="IPR001650">
    <property type="entry name" value="Helicase_C-like"/>
</dbReference>
<dbReference type="SMART" id="SM00573">
    <property type="entry name" value="HSA"/>
    <property type="match status" value="1"/>
</dbReference>
<dbReference type="InterPro" id="IPR027417">
    <property type="entry name" value="P-loop_NTPase"/>
</dbReference>
<keyword evidence="13" id="KW-0804">Transcription</keyword>
<dbReference type="SMART" id="SM00490">
    <property type="entry name" value="HELICc"/>
    <property type="match status" value="1"/>
</dbReference>
<dbReference type="InterPro" id="IPR049730">
    <property type="entry name" value="SNF2/RAD54-like_C"/>
</dbReference>
<keyword evidence="8" id="KW-0067">ATP-binding</keyword>
<evidence type="ECO:0000256" key="10">
    <source>
        <dbReference type="ARBA" id="ARBA00023015"/>
    </source>
</evidence>
<keyword evidence="14" id="KW-0539">Nucleus</keyword>
<feature type="compositionally biased region" description="Acidic residues" evidence="19">
    <location>
        <begin position="644"/>
        <end position="675"/>
    </location>
</feature>
<dbReference type="Pfam" id="PF00176">
    <property type="entry name" value="SNF2-rel_dom"/>
    <property type="match status" value="1"/>
</dbReference>
<protein>
    <recommendedName>
        <fullName evidence="16">Helicase SWR1</fullName>
        <ecNumber evidence="4">3.6.4.12</ecNumber>
    </recommendedName>
    <alternativeName>
        <fullName evidence="18">Helicase swr1</fullName>
    </alternativeName>
</protein>
<sequence length="1577" mass="181194">MSRVSTPGSRRTNAKSRRHSELVDSSTEINDNEEAHNESEESPDPKRRRSTRNSEINYSLTKRNARSNGKSHIKAENQPEEEIIVKKTKDATLIEDTKKLERHRSEESNLSQVDKLGKLAAKHSLLTQELFHLQQFTSLASWDPTAPPPKYYQDFVEENYNLWSDEGKKVPNGGDSNHRSSRRSRHSSRVNQEDSLKSRVDEAATTFAEEIFNPVKYYQDHFIIAKHNGVKSSMKRPMIIQPVSSSERSKVKEEEVQTPARRGRKPRVHNNTPQPKRAYRKKIKQEQEDDNDSEEVIDEDDLNNLSDSTDSEFDVGSPEPYITDGPIPKIKVKLSLPKATITNPDHIAKPAFESLEEYLNSYKSLDEDVTNQEYEEHIQDQQQLLSKIKKAVGNNVLKIDDDFSFSKVPPPFPFRNPLLNQHTHHDHLVAQAVHMSKLFENSRKARIQRARKVANMIEVHFKRAAGAADRARKEEERRIKTLARNAVQVVKKRWMLAERAYRILKNQEAEELRRIKGKEHLSQMLEHSTQLLEAQMTKQSDNEDNDSDDENKDIDMISSDGLNDGNLNGAANDEDDANLTVEELRAKYAHLQDLEIDEEEEEEGEQEEEEEEEGEQEEEEEEESPIEVPELTEKEKEAVKLANEDEDSLLDSDDSLESESSEEEESEDESGEEEDSKPSGLAALFGKVTHEESDDESVTSYKSDEESENESGLAEDDDEKKQVPISSPTPDAIENSEVDSTIQDDSKKSRSASHEPSDGVVDVPNPDLLLRGDLRTYQKQGLNWLASLYNNHTNGILADEMGLGKTIQTISLICYLAVNKGIWGPHLIIVPTSVILNWEMEFKRFAPGFKVMVYYGSPQQRKEKRKGWNKPDTFHVCITSYQLVCQDQQIFRRKRWRYMILDEAHNIKNFKSNRWNALLNFNTENRLLLTGTPLQNNIMELWSLLYFLMPSTKMNQAMPSGFANLDDFQQWFGKPVDKIIEGGDNSEVDEETRKTVHKLHQVLRPYLLRRLKADVEAQMPAKYEHVVYCRLSKRQYKLYHEYLARSDTKETLKNANYISIINALMQLRKVCNHPDLFEERPITTSFAVPVAIPTYYETTNQIVEKLFHANDHYEKVDLSVLNLVFTAIEYQLTSHQGSTIKRLRLEKTLVDQITTLEEALSASVDPNFSNIQNFYQYSKYHERLELLENLKQALYLNNLRTDKIPEYGYNFIKMLNVFKPVELDFSPKEEFIKPLETRILSMKDDIDRFAFVTPAVVTMNMKHLTVTKELEQELTSNDCQIANPFHKLQTKLSIQFPDKSLLLYDCGKLQKLAKLLQQLKDGGHRALIFTQMTKVLDVLEQFLNIMGIRYMRLDGATKIEDRQILTERFNSDPRITVFILSTRSGGLGINLTGADTVIFYDSDWNPAMDKQCQDRCHRIGQTRDVHIYRFVSEYTIESNILKKANQKRHLDNVVIQEGEFTTDYFGKLSVKDLIGDEVGDSSILDTKPLFGDSTKIGNVLAQAEDDADAQAAKEAMKEVDLDNEDFNEDKSTQVNSTSATPGVNKAGVVDDDEFDDESFGHIDEYMIRFIANGHYYD</sequence>
<feature type="region of interest" description="Disordered" evidence="19">
    <location>
        <begin position="1"/>
        <end position="79"/>
    </location>
</feature>
<dbReference type="GO" id="GO:0005829">
    <property type="term" value="C:cytosol"/>
    <property type="evidence" value="ECO:0007669"/>
    <property type="project" value="EnsemblFungi"/>
</dbReference>
<keyword evidence="12" id="KW-0010">Activator</keyword>
<comment type="subcellular location">
    <subcellularLocation>
        <location evidence="1">Nucleus</location>
    </subcellularLocation>
</comment>
<dbReference type="GO" id="GO:0140849">
    <property type="term" value="F:ATP-dependent H2AZ histone chaperone activity"/>
    <property type="evidence" value="ECO:0007669"/>
    <property type="project" value="EnsemblFungi"/>
</dbReference>
<dbReference type="STRING" id="683960.A0A1E3P813"/>
<dbReference type="EC" id="3.6.4.12" evidence="4"/>
<keyword evidence="9" id="KW-0156">Chromatin regulator</keyword>
<feature type="compositionally biased region" description="Basic and acidic residues" evidence="19">
    <location>
        <begin position="33"/>
        <end position="45"/>
    </location>
</feature>
<dbReference type="OrthoDB" id="372624at2759"/>
<dbReference type="GO" id="GO:0031492">
    <property type="term" value="F:nucleosomal DNA binding"/>
    <property type="evidence" value="ECO:0007669"/>
    <property type="project" value="EnsemblFungi"/>
</dbReference>
<comment type="subunit">
    <text evidence="3">Component of the SWR1 chromatin-remodeling complex.</text>
</comment>
<dbReference type="RefSeq" id="XP_019040657.1">
    <property type="nucleotide sequence ID" value="XM_019181451.1"/>
</dbReference>
<feature type="compositionally biased region" description="Basic residues" evidence="19">
    <location>
        <begin position="63"/>
        <end position="72"/>
    </location>
</feature>
<dbReference type="EMBL" id="KV454209">
    <property type="protein sequence ID" value="ODQ61450.1"/>
    <property type="molecule type" value="Genomic_DNA"/>
</dbReference>
<feature type="compositionally biased region" description="Acidic residues" evidence="19">
    <location>
        <begin position="705"/>
        <end position="718"/>
    </location>
</feature>
<feature type="compositionally biased region" description="Basic and acidic residues" evidence="19">
    <location>
        <begin position="631"/>
        <end position="643"/>
    </location>
</feature>
<organism evidence="23 24">
    <name type="scientific">Wickerhamomyces anomalus (strain ATCC 58044 / CBS 1984 / NCYC 433 / NRRL Y-366-8)</name>
    <name type="common">Yeast</name>
    <name type="synonym">Hansenula anomala</name>
    <dbReference type="NCBI Taxonomy" id="683960"/>
    <lineage>
        <taxon>Eukaryota</taxon>
        <taxon>Fungi</taxon>
        <taxon>Dikarya</taxon>
        <taxon>Ascomycota</taxon>
        <taxon>Saccharomycotina</taxon>
        <taxon>Saccharomycetes</taxon>
        <taxon>Phaffomycetales</taxon>
        <taxon>Wickerhamomycetaceae</taxon>
        <taxon>Wickerhamomyces</taxon>
    </lineage>
</organism>
<dbReference type="CDD" id="cd18793">
    <property type="entry name" value="SF2_C_SNF"/>
    <property type="match status" value="1"/>
</dbReference>
<evidence type="ECO:0000256" key="15">
    <source>
        <dbReference type="ARBA" id="ARBA00037570"/>
    </source>
</evidence>
<evidence type="ECO:0000256" key="2">
    <source>
        <dbReference type="ARBA" id="ARBA00009220"/>
    </source>
</evidence>
<evidence type="ECO:0000256" key="4">
    <source>
        <dbReference type="ARBA" id="ARBA00012551"/>
    </source>
</evidence>
<dbReference type="Gene3D" id="3.40.50.300">
    <property type="entry name" value="P-loop containing nucleotide triphosphate hydrolases"/>
    <property type="match status" value="1"/>
</dbReference>
<feature type="compositionally biased region" description="Polar residues" evidence="19">
    <location>
        <begin position="1"/>
        <end position="11"/>
    </location>
</feature>
<dbReference type="GeneID" id="30198697"/>
<gene>
    <name evidence="23" type="ORF">WICANDRAFT_28115</name>
</gene>
<evidence type="ECO:0000256" key="9">
    <source>
        <dbReference type="ARBA" id="ARBA00022853"/>
    </source>
</evidence>
<feature type="compositionally biased region" description="Polar residues" evidence="19">
    <location>
        <begin position="1532"/>
        <end position="1541"/>
    </location>
</feature>
<keyword evidence="7" id="KW-0347">Helicase</keyword>
<dbReference type="FunFam" id="3.40.50.10810:FF:000005">
    <property type="entry name" value="Photoperiod-independent early flowering 1"/>
    <property type="match status" value="1"/>
</dbReference>
<feature type="domain" description="HSA" evidence="22">
    <location>
        <begin position="412"/>
        <end position="484"/>
    </location>
</feature>
<dbReference type="PANTHER" id="PTHR45685">
    <property type="entry name" value="HELICASE SRCAP-RELATED"/>
    <property type="match status" value="1"/>
</dbReference>
<dbReference type="Pfam" id="PF07529">
    <property type="entry name" value="HSA"/>
    <property type="match status" value="1"/>
</dbReference>
<evidence type="ECO:0000256" key="12">
    <source>
        <dbReference type="ARBA" id="ARBA00023159"/>
    </source>
</evidence>
<dbReference type="Proteomes" id="UP000094112">
    <property type="component" value="Unassembled WGS sequence"/>
</dbReference>
<comment type="function">
    <text evidence="15">Catalytic component of the SWR1 complex which mediates the ATP-dependent exchange of histone H2A for the H2A variant HZT1 leading to transcriptional regulation of selected genes by chromatin remodeling.</text>
</comment>
<feature type="region of interest" description="Disordered" evidence="19">
    <location>
        <begin position="536"/>
        <end position="576"/>
    </location>
</feature>
<dbReference type="GO" id="GO:0005198">
    <property type="term" value="F:structural molecule activity"/>
    <property type="evidence" value="ECO:0007669"/>
    <property type="project" value="EnsemblFungi"/>
</dbReference>
<dbReference type="SMART" id="SM00487">
    <property type="entry name" value="DEXDc"/>
    <property type="match status" value="1"/>
</dbReference>
<evidence type="ECO:0000256" key="6">
    <source>
        <dbReference type="ARBA" id="ARBA00022801"/>
    </source>
</evidence>
<feature type="compositionally biased region" description="Low complexity" evidence="19">
    <location>
        <begin position="560"/>
        <end position="571"/>
    </location>
</feature>
<dbReference type="Gene3D" id="3.40.50.10810">
    <property type="entry name" value="Tandem AAA-ATPase domain"/>
    <property type="match status" value="1"/>
</dbReference>
<evidence type="ECO:0000256" key="13">
    <source>
        <dbReference type="ARBA" id="ARBA00023163"/>
    </source>
</evidence>
<evidence type="ECO:0000313" key="23">
    <source>
        <dbReference type="EMBL" id="ODQ61450.1"/>
    </source>
</evidence>
<evidence type="ECO:0000256" key="5">
    <source>
        <dbReference type="ARBA" id="ARBA00022741"/>
    </source>
</evidence>
<dbReference type="InterPro" id="IPR014001">
    <property type="entry name" value="Helicase_ATP-bd"/>
</dbReference>
<dbReference type="Pfam" id="PF00271">
    <property type="entry name" value="Helicase_C"/>
    <property type="match status" value="1"/>
</dbReference>